<dbReference type="Proteomes" id="UP000319557">
    <property type="component" value="Chromosome"/>
</dbReference>
<dbReference type="AlphaFoldDB" id="A0A517M149"/>
<evidence type="ECO:0000313" key="2">
    <source>
        <dbReference type="Proteomes" id="UP000319557"/>
    </source>
</evidence>
<gene>
    <name evidence="1" type="ORF">EC9_27990</name>
</gene>
<reference evidence="1 2" key="1">
    <citation type="submission" date="2019-02" db="EMBL/GenBank/DDBJ databases">
        <title>Deep-cultivation of Planctomycetes and their phenomic and genomic characterization uncovers novel biology.</title>
        <authorList>
            <person name="Wiegand S."/>
            <person name="Jogler M."/>
            <person name="Boedeker C."/>
            <person name="Pinto D."/>
            <person name="Vollmers J."/>
            <person name="Rivas-Marin E."/>
            <person name="Kohn T."/>
            <person name="Peeters S.H."/>
            <person name="Heuer A."/>
            <person name="Rast P."/>
            <person name="Oberbeckmann S."/>
            <person name="Bunk B."/>
            <person name="Jeske O."/>
            <person name="Meyerdierks A."/>
            <person name="Storesund J.E."/>
            <person name="Kallscheuer N."/>
            <person name="Luecker S."/>
            <person name="Lage O.M."/>
            <person name="Pohl T."/>
            <person name="Merkel B.J."/>
            <person name="Hornburger P."/>
            <person name="Mueller R.-W."/>
            <person name="Bruemmer F."/>
            <person name="Labrenz M."/>
            <person name="Spormann A.M."/>
            <person name="Op den Camp H."/>
            <person name="Overmann J."/>
            <person name="Amann R."/>
            <person name="Jetten M.S.M."/>
            <person name="Mascher T."/>
            <person name="Medema M.H."/>
            <person name="Devos D.P."/>
            <person name="Kaster A.-K."/>
            <person name="Ovreas L."/>
            <person name="Rohde M."/>
            <person name="Galperin M.Y."/>
            <person name="Jogler C."/>
        </authorList>
    </citation>
    <scope>NUCLEOTIDE SEQUENCE [LARGE SCALE GENOMIC DNA]</scope>
    <source>
        <strain evidence="1 2">EC9</strain>
    </source>
</reference>
<dbReference type="KEGG" id="ruv:EC9_27990"/>
<organism evidence="1 2">
    <name type="scientific">Rosistilla ulvae</name>
    <dbReference type="NCBI Taxonomy" id="1930277"/>
    <lineage>
        <taxon>Bacteria</taxon>
        <taxon>Pseudomonadati</taxon>
        <taxon>Planctomycetota</taxon>
        <taxon>Planctomycetia</taxon>
        <taxon>Pirellulales</taxon>
        <taxon>Pirellulaceae</taxon>
        <taxon>Rosistilla</taxon>
    </lineage>
</organism>
<accession>A0A517M149</accession>
<protein>
    <submittedName>
        <fullName evidence="1">Uncharacterized protein</fullName>
    </submittedName>
</protein>
<evidence type="ECO:0000313" key="1">
    <source>
        <dbReference type="EMBL" id="QDS88608.1"/>
    </source>
</evidence>
<dbReference type="EMBL" id="CP036261">
    <property type="protein sequence ID" value="QDS88608.1"/>
    <property type="molecule type" value="Genomic_DNA"/>
</dbReference>
<proteinExistence type="predicted"/>
<keyword evidence="2" id="KW-1185">Reference proteome</keyword>
<sequence length="82" mass="9046">MTAKSIIETVGIVVNSMEFVLWIVRVTLISASVNGIRVPPCEVRSPLLPSGRCVDIIRIASWDRRAAQGLRPTKSWVRPACT</sequence>
<name>A0A517M149_9BACT</name>